<feature type="chain" id="PRO_5022990972" description="superoxide dismutase" evidence="7">
    <location>
        <begin position="25"/>
        <end position="207"/>
    </location>
</feature>
<comment type="similarity">
    <text evidence="3">Belongs to the Cu-Zn superoxide dismutase family.</text>
</comment>
<comment type="catalytic activity">
    <reaction evidence="6">
        <text>2 superoxide + 2 H(+) = H2O2 + O2</text>
        <dbReference type="Rhea" id="RHEA:20696"/>
        <dbReference type="ChEBI" id="CHEBI:15378"/>
        <dbReference type="ChEBI" id="CHEBI:15379"/>
        <dbReference type="ChEBI" id="CHEBI:16240"/>
        <dbReference type="ChEBI" id="CHEBI:18421"/>
        <dbReference type="EC" id="1.15.1.1"/>
    </reaction>
</comment>
<dbReference type="SUPFAM" id="SSF49329">
    <property type="entry name" value="Cu,Zn superoxide dismutase-like"/>
    <property type="match status" value="1"/>
</dbReference>
<dbReference type="Gene3D" id="2.60.40.200">
    <property type="entry name" value="Superoxide dismutase, copper/zinc binding domain"/>
    <property type="match status" value="1"/>
</dbReference>
<feature type="domain" description="Superoxide dismutase copper/zinc binding" evidence="8">
    <location>
        <begin position="70"/>
        <end position="182"/>
    </location>
</feature>
<accession>A0A5B0PFU9</accession>
<evidence type="ECO:0000313" key="9">
    <source>
        <dbReference type="EMBL" id="KAA1100487.1"/>
    </source>
</evidence>
<keyword evidence="7" id="KW-0732">Signal</keyword>
<evidence type="ECO:0000256" key="7">
    <source>
        <dbReference type="SAM" id="SignalP"/>
    </source>
</evidence>
<dbReference type="AlphaFoldDB" id="A0A5B0PFU9"/>
<dbReference type="Proteomes" id="UP000325313">
    <property type="component" value="Unassembled WGS sequence"/>
</dbReference>
<evidence type="ECO:0000259" key="8">
    <source>
        <dbReference type="Pfam" id="PF00080"/>
    </source>
</evidence>
<proteinExistence type="inferred from homology"/>
<evidence type="ECO:0000256" key="2">
    <source>
        <dbReference type="ARBA" id="ARBA00004613"/>
    </source>
</evidence>
<dbReference type="GO" id="GO:0005507">
    <property type="term" value="F:copper ion binding"/>
    <property type="evidence" value="ECO:0007669"/>
    <property type="project" value="InterPro"/>
</dbReference>
<evidence type="ECO:0000256" key="5">
    <source>
        <dbReference type="ARBA" id="ARBA00022525"/>
    </source>
</evidence>
<evidence type="ECO:0000256" key="1">
    <source>
        <dbReference type="ARBA" id="ARBA00004196"/>
    </source>
</evidence>
<dbReference type="InterPro" id="IPR001424">
    <property type="entry name" value="SOD_Cu_Zn_dom"/>
</dbReference>
<reference evidence="9 10" key="1">
    <citation type="submission" date="2019-05" db="EMBL/GenBank/DDBJ databases">
        <title>Emergence of the Ug99 lineage of the wheat stem rust pathogen through somatic hybridization.</title>
        <authorList>
            <person name="Li F."/>
            <person name="Upadhyaya N.M."/>
            <person name="Sperschneider J."/>
            <person name="Matny O."/>
            <person name="Nguyen-Phuc H."/>
            <person name="Mago R."/>
            <person name="Raley C."/>
            <person name="Miller M.E."/>
            <person name="Silverstein K.A.T."/>
            <person name="Henningsen E."/>
            <person name="Hirsch C.D."/>
            <person name="Visser B."/>
            <person name="Pretorius Z.A."/>
            <person name="Steffenson B.J."/>
            <person name="Schwessinger B."/>
            <person name="Dodds P.N."/>
            <person name="Figueroa M."/>
        </authorList>
    </citation>
    <scope>NUCLEOTIDE SEQUENCE [LARGE SCALE GENOMIC DNA]</scope>
    <source>
        <strain evidence="9 10">Ug99</strain>
    </source>
</reference>
<organism evidence="9 10">
    <name type="scientific">Puccinia graminis f. sp. tritici</name>
    <dbReference type="NCBI Taxonomy" id="56615"/>
    <lineage>
        <taxon>Eukaryota</taxon>
        <taxon>Fungi</taxon>
        <taxon>Dikarya</taxon>
        <taxon>Basidiomycota</taxon>
        <taxon>Pucciniomycotina</taxon>
        <taxon>Pucciniomycetes</taxon>
        <taxon>Pucciniales</taxon>
        <taxon>Pucciniaceae</taxon>
        <taxon>Puccinia</taxon>
    </lineage>
</organism>
<evidence type="ECO:0000313" key="10">
    <source>
        <dbReference type="Proteomes" id="UP000325313"/>
    </source>
</evidence>
<dbReference type="Pfam" id="PF00080">
    <property type="entry name" value="Sod_Cu"/>
    <property type="match status" value="1"/>
</dbReference>
<dbReference type="InterPro" id="IPR036423">
    <property type="entry name" value="SOD-like_Cu/Zn_dom_sf"/>
</dbReference>
<gene>
    <name evidence="9" type="ORF">PGTUg99_011728</name>
</gene>
<comment type="caution">
    <text evidence="9">The sequence shown here is derived from an EMBL/GenBank/DDBJ whole genome shotgun (WGS) entry which is preliminary data.</text>
</comment>
<dbReference type="EC" id="1.15.1.1" evidence="4"/>
<dbReference type="EMBL" id="VDEP01000340">
    <property type="protein sequence ID" value="KAA1100487.1"/>
    <property type="molecule type" value="Genomic_DNA"/>
</dbReference>
<evidence type="ECO:0000256" key="6">
    <source>
        <dbReference type="ARBA" id="ARBA00049204"/>
    </source>
</evidence>
<dbReference type="FunFam" id="2.60.40.200:FF:000007">
    <property type="entry name" value="Cell surface Cu-only superoxide dismutase 5"/>
    <property type="match status" value="1"/>
</dbReference>
<dbReference type="GO" id="GO:0004784">
    <property type="term" value="F:superoxide dismutase activity"/>
    <property type="evidence" value="ECO:0007669"/>
    <property type="project" value="UniProtKB-EC"/>
</dbReference>
<protein>
    <recommendedName>
        <fullName evidence="4">superoxide dismutase</fullName>
        <ecNumber evidence="4">1.15.1.1</ecNumber>
    </recommendedName>
</protein>
<dbReference type="GO" id="GO:0005576">
    <property type="term" value="C:extracellular region"/>
    <property type="evidence" value="ECO:0007669"/>
    <property type="project" value="UniProtKB-SubCell"/>
</dbReference>
<comment type="subcellular location">
    <subcellularLocation>
        <location evidence="1">Cell envelope</location>
    </subcellularLocation>
    <subcellularLocation>
        <location evidence="2">Secreted</location>
    </subcellularLocation>
</comment>
<dbReference type="InterPro" id="IPR024134">
    <property type="entry name" value="SOD_Cu/Zn_/chaperone"/>
</dbReference>
<feature type="signal peptide" evidence="7">
    <location>
        <begin position="1"/>
        <end position="24"/>
    </location>
</feature>
<name>A0A5B0PFU9_PUCGR</name>
<evidence type="ECO:0000256" key="4">
    <source>
        <dbReference type="ARBA" id="ARBA00012682"/>
    </source>
</evidence>
<sequence>MFSFGPRFSVQTVLCLSVLGLVQGLSLPSTVGPEGALSDPTGAVSSSTDIPSETMAMASFTGSGITAHFQFSYNPTSSTSRVNVVVTGLKDGFNNPYHIHTYSSAKYGSCTSTGPHFNPTNATAEHCDPANPTLCEVGDLSGKHGNLESRGNEFRTTYEDSSLKLSQTMDGILYRSIVIHGPNKTRLACGTIVPSWSSSDDKNVDEV</sequence>
<keyword evidence="5" id="KW-0964">Secreted</keyword>
<dbReference type="PANTHER" id="PTHR10003">
    <property type="entry name" value="SUPEROXIDE DISMUTASE CU-ZN -RELATED"/>
    <property type="match status" value="1"/>
</dbReference>
<evidence type="ECO:0000256" key="3">
    <source>
        <dbReference type="ARBA" id="ARBA00010457"/>
    </source>
</evidence>